<keyword evidence="2" id="KW-1185">Reference proteome</keyword>
<dbReference type="EMBL" id="WOFH01000015">
    <property type="protein sequence ID" value="MUN41634.1"/>
    <property type="molecule type" value="Genomic_DNA"/>
</dbReference>
<dbReference type="Proteomes" id="UP000432015">
    <property type="component" value="Unassembled WGS sequence"/>
</dbReference>
<reference evidence="1 2" key="1">
    <citation type="submission" date="2019-11" db="EMBL/GenBank/DDBJ databases">
        <authorList>
            <person name="Cao P."/>
        </authorList>
    </citation>
    <scope>NUCLEOTIDE SEQUENCE [LARGE SCALE GENOMIC DNA]</scope>
    <source>
        <strain evidence="1 2">NEAU-AAG5</strain>
    </source>
</reference>
<accession>A0A7K1LB33</accession>
<comment type="caution">
    <text evidence="1">The sequence shown here is derived from an EMBL/GenBank/DDBJ whole genome shotgun (WGS) entry which is preliminary data.</text>
</comment>
<dbReference type="RefSeq" id="WP_156220807.1">
    <property type="nucleotide sequence ID" value="NZ_WOFH01000015.1"/>
</dbReference>
<organism evidence="1 2">
    <name type="scientific">Actinomadura litoris</name>
    <dbReference type="NCBI Taxonomy" id="2678616"/>
    <lineage>
        <taxon>Bacteria</taxon>
        <taxon>Bacillati</taxon>
        <taxon>Actinomycetota</taxon>
        <taxon>Actinomycetes</taxon>
        <taxon>Streptosporangiales</taxon>
        <taxon>Thermomonosporaceae</taxon>
        <taxon>Actinomadura</taxon>
    </lineage>
</organism>
<proteinExistence type="predicted"/>
<name>A0A7K1LB33_9ACTN</name>
<sequence>MRLLIETLDDGPGADARAQVCGWAERYAAAHAGDVDPAAAEWVEALKWFAKRTKGGSLSMLVHHTFVRRSGVAPYAADASASSSILH</sequence>
<evidence type="ECO:0000313" key="1">
    <source>
        <dbReference type="EMBL" id="MUN41634.1"/>
    </source>
</evidence>
<protein>
    <submittedName>
        <fullName evidence="1">Uncharacterized protein</fullName>
    </submittedName>
</protein>
<dbReference type="AlphaFoldDB" id="A0A7K1LB33"/>
<evidence type="ECO:0000313" key="2">
    <source>
        <dbReference type="Proteomes" id="UP000432015"/>
    </source>
</evidence>
<gene>
    <name evidence="1" type="ORF">GNZ18_34355</name>
</gene>